<dbReference type="VEuPathDB" id="FungiDB:MYCTH_2110630"/>
<dbReference type="EMBL" id="CP003004">
    <property type="protein sequence ID" value="AEO58292.1"/>
    <property type="molecule type" value="Genomic_DNA"/>
</dbReference>
<evidence type="ECO:0000256" key="1">
    <source>
        <dbReference type="SAM" id="MobiDB-lite"/>
    </source>
</evidence>
<protein>
    <submittedName>
        <fullName evidence="2">Uncharacterized protein</fullName>
    </submittedName>
</protein>
<proteinExistence type="predicted"/>
<dbReference type="RefSeq" id="XP_003663537.1">
    <property type="nucleotide sequence ID" value="XM_003663489.1"/>
</dbReference>
<dbReference type="HOGENOM" id="CLU_1526202_0_0_1"/>
<dbReference type="GeneID" id="11509571"/>
<keyword evidence="3" id="KW-1185">Reference proteome</keyword>
<dbReference type="InParanoid" id="G2QDC7"/>
<accession>G2QDC7</accession>
<gene>
    <name evidence="2" type="ORF">MYCTH_2110630</name>
</gene>
<dbReference type="AlphaFoldDB" id="G2QDC7"/>
<reference evidence="2 3" key="1">
    <citation type="journal article" date="2011" name="Nat. Biotechnol.">
        <title>Comparative genomic analysis of the thermophilic biomass-degrading fungi Myceliophthora thermophila and Thielavia terrestris.</title>
        <authorList>
            <person name="Berka R.M."/>
            <person name="Grigoriev I.V."/>
            <person name="Otillar R."/>
            <person name="Salamov A."/>
            <person name="Grimwood J."/>
            <person name="Reid I."/>
            <person name="Ishmael N."/>
            <person name="John T."/>
            <person name="Darmond C."/>
            <person name="Moisan M.-C."/>
            <person name="Henrissat B."/>
            <person name="Coutinho P.M."/>
            <person name="Lombard V."/>
            <person name="Natvig D.O."/>
            <person name="Lindquist E."/>
            <person name="Schmutz J."/>
            <person name="Lucas S."/>
            <person name="Harris P."/>
            <person name="Powlowski J."/>
            <person name="Bellemare A."/>
            <person name="Taylor D."/>
            <person name="Butler G."/>
            <person name="de Vries R.P."/>
            <person name="Allijn I.E."/>
            <person name="van den Brink J."/>
            <person name="Ushinsky S."/>
            <person name="Storms R."/>
            <person name="Powell A.J."/>
            <person name="Paulsen I.T."/>
            <person name="Elbourne L.D.H."/>
            <person name="Baker S.E."/>
            <person name="Magnuson J."/>
            <person name="LaBoissiere S."/>
            <person name="Clutterbuck A.J."/>
            <person name="Martinez D."/>
            <person name="Wogulis M."/>
            <person name="de Leon A.L."/>
            <person name="Rey M.W."/>
            <person name="Tsang A."/>
        </authorList>
    </citation>
    <scope>NUCLEOTIDE SEQUENCE [LARGE SCALE GENOMIC DNA]</scope>
    <source>
        <strain evidence="3">ATCC 42464 / BCRC 31852 / DSM 1799</strain>
    </source>
</reference>
<sequence>MRWRTHEGVHKGNNTSLGQEDHMLGSQSYFVVRSMPLSCSTTSDGSTVTCLGRVAEDAPARDPQELGSRFASRHVAHWLHLALPGPGQEQRRPRAAADVTACLEPSCAGRSKTEPDPQTNFWGRYPCVMKSRFTLMRASKSARLLSLVEEMQGAALCSMPVFENGSELDRGGGGCG</sequence>
<evidence type="ECO:0000313" key="3">
    <source>
        <dbReference type="Proteomes" id="UP000007322"/>
    </source>
</evidence>
<dbReference type="KEGG" id="mtm:MYCTH_2110630"/>
<dbReference type="Proteomes" id="UP000007322">
    <property type="component" value="Chromosome 3"/>
</dbReference>
<organism evidence="2 3">
    <name type="scientific">Thermothelomyces thermophilus (strain ATCC 42464 / BCRC 31852 / DSM 1799)</name>
    <name type="common">Sporotrichum thermophile</name>
    <dbReference type="NCBI Taxonomy" id="573729"/>
    <lineage>
        <taxon>Eukaryota</taxon>
        <taxon>Fungi</taxon>
        <taxon>Dikarya</taxon>
        <taxon>Ascomycota</taxon>
        <taxon>Pezizomycotina</taxon>
        <taxon>Sordariomycetes</taxon>
        <taxon>Sordariomycetidae</taxon>
        <taxon>Sordariales</taxon>
        <taxon>Chaetomiaceae</taxon>
        <taxon>Thermothelomyces</taxon>
    </lineage>
</organism>
<feature type="region of interest" description="Disordered" evidence="1">
    <location>
        <begin position="1"/>
        <end position="21"/>
    </location>
</feature>
<feature type="compositionally biased region" description="Basic and acidic residues" evidence="1">
    <location>
        <begin position="1"/>
        <end position="10"/>
    </location>
</feature>
<evidence type="ECO:0000313" key="2">
    <source>
        <dbReference type="EMBL" id="AEO58292.1"/>
    </source>
</evidence>
<name>G2QDC7_THET4</name>